<accession>A0ABT1KJF4</accession>
<organism evidence="3 4">
    <name type="scientific">Agromyces flavus</name>
    <dbReference type="NCBI Taxonomy" id="589382"/>
    <lineage>
        <taxon>Bacteria</taxon>
        <taxon>Bacillati</taxon>
        <taxon>Actinomycetota</taxon>
        <taxon>Actinomycetes</taxon>
        <taxon>Micrococcales</taxon>
        <taxon>Microbacteriaceae</taxon>
        <taxon>Agromyces</taxon>
    </lineage>
</organism>
<dbReference type="EMBL" id="SODL02000002">
    <property type="protein sequence ID" value="MCP2367016.1"/>
    <property type="molecule type" value="Genomic_DNA"/>
</dbReference>
<reference evidence="3" key="1">
    <citation type="submission" date="2022-06" db="EMBL/GenBank/DDBJ databases">
        <title>Genomic Encyclopedia of Type Strains, Phase III (KMG-III): the genomes of soil and plant-associated and newly described type strains.</title>
        <authorList>
            <person name="Whitman W."/>
        </authorList>
    </citation>
    <scope>NUCLEOTIDE SEQUENCE</scope>
    <source>
        <strain evidence="3">CPCC 202695</strain>
    </source>
</reference>
<evidence type="ECO:0000256" key="2">
    <source>
        <dbReference type="SAM" id="Phobius"/>
    </source>
</evidence>
<comment type="caution">
    <text evidence="3">The sequence shown here is derived from an EMBL/GenBank/DDBJ whole genome shotgun (WGS) entry which is preliminary data.</text>
</comment>
<dbReference type="Proteomes" id="UP000893823">
    <property type="component" value="Unassembled WGS sequence"/>
</dbReference>
<protein>
    <submittedName>
        <fullName evidence="3">Uncharacterized protein</fullName>
    </submittedName>
</protein>
<keyword evidence="2" id="KW-0812">Transmembrane</keyword>
<feature type="compositionally biased region" description="Low complexity" evidence="1">
    <location>
        <begin position="15"/>
        <end position="30"/>
    </location>
</feature>
<keyword evidence="4" id="KW-1185">Reference proteome</keyword>
<keyword evidence="2" id="KW-1133">Transmembrane helix</keyword>
<sequence>MRHSAQFQGERRAARGSTARRSSRAPGPRRQAGSVTAKPAAAPPPRPRRDRVRPARRRGIAALAATVAVGGLLATLAVAPLPRPSIAVADSTVAALSPFSSAAQQVTVDGAIAPAGVSREGYSAATGPETLVASGTNYDWAELVLIFGGWPTTDENVRLMVEWMREENGPDNWWNRNNPLNNGYGSGGGSGLGSYDTLVTAARYAASNLQKRSFYADIVAGLEAGTSAHATAQAIWASPWAESHYGYGSWWSSAPVPVVTAPASAWGR</sequence>
<evidence type="ECO:0000256" key="1">
    <source>
        <dbReference type="SAM" id="MobiDB-lite"/>
    </source>
</evidence>
<name>A0ABT1KJF4_9MICO</name>
<gene>
    <name evidence="3" type="ORF">BCL57_001170</name>
</gene>
<dbReference type="RefSeq" id="WP_092674364.1">
    <property type="nucleotide sequence ID" value="NZ_BMDN01000002.1"/>
</dbReference>
<proteinExistence type="predicted"/>
<evidence type="ECO:0000313" key="4">
    <source>
        <dbReference type="Proteomes" id="UP000893823"/>
    </source>
</evidence>
<evidence type="ECO:0000313" key="3">
    <source>
        <dbReference type="EMBL" id="MCP2367016.1"/>
    </source>
</evidence>
<feature type="transmembrane region" description="Helical" evidence="2">
    <location>
        <begin position="59"/>
        <end position="81"/>
    </location>
</feature>
<keyword evidence="2" id="KW-0472">Membrane</keyword>
<feature type="region of interest" description="Disordered" evidence="1">
    <location>
        <begin position="1"/>
        <end position="54"/>
    </location>
</feature>